<sequence>MGSNGGFRAASLLAQSLQLLLVLCIVAQIIALAVLADSTAAFAEDDMHFASLLSGRQNEQLSTRSGRALLQQNDIVPTSNGSLILAAARTDRPDPLNGFYRYHGGWDIRNQSYWASVGFTGLPGFLLALLWFALGLFALLMLSCFFCCCPNHIKREHDHGPLGFYIPLLLLLLFTALAIGGCYALFSGQQKFHKELSSTLDDVVSQANTTVQGLHNVSAYLSQASAIDVESYGVPSDTKQNIQQLNTKIGQAADSLQNRTRSNAANIRKTINRIQLALIIVSGVMLLLVLLGLCKSHKHSLLCFCDSLVVVGWVLVVGTWILCGVFILLNNAIGDTCVAMQEWVAHPYAKTTLDAILPCVDPQTGANTLLQSKAIVSTIASNVDLAITIVANNNNQLVGPPLFYNQSGPAVHTLCNPYGAAPNYPDQACPAGSLTFATAPQAWSHFICPSINGICSGPGRLTQDLYNQLAAASNVSYGLEQYSPFLVDLEDCETVRNTFTAIQTQHCHRMRKDTKWVWVGLAIISVGSMLSILLWMLYIRRRNMRYKRARYGKGSYA</sequence>
<protein>
    <submittedName>
        <fullName evidence="2">Uncharacterized protein</fullName>
    </submittedName>
</protein>
<keyword evidence="3" id="KW-1185">Reference proteome</keyword>
<proteinExistence type="predicted"/>
<gene>
    <name evidence="2" type="ORF">CSSPJE1EN1_LOCUS14871</name>
</gene>
<dbReference type="InterPro" id="IPR040283">
    <property type="entry name" value="DDB_G0292058-like"/>
</dbReference>
<name>A0ABP0WR97_9BRYO</name>
<accession>A0ABP0WR97</accession>
<reference evidence="2 3" key="1">
    <citation type="submission" date="2024-02" db="EMBL/GenBank/DDBJ databases">
        <authorList>
            <consortium name="ELIXIR-Norway"/>
            <consortium name="Elixir Norway"/>
        </authorList>
    </citation>
    <scope>NUCLEOTIDE SEQUENCE [LARGE SCALE GENOMIC DNA]</scope>
</reference>
<feature type="transmembrane region" description="Helical" evidence="1">
    <location>
        <begin position="516"/>
        <end position="538"/>
    </location>
</feature>
<keyword evidence="1" id="KW-0812">Transmembrane</keyword>
<feature type="transmembrane region" description="Helical" evidence="1">
    <location>
        <begin position="162"/>
        <end position="186"/>
    </location>
</feature>
<feature type="transmembrane region" description="Helical" evidence="1">
    <location>
        <begin position="301"/>
        <end position="329"/>
    </location>
</feature>
<evidence type="ECO:0000256" key="1">
    <source>
        <dbReference type="SAM" id="Phobius"/>
    </source>
</evidence>
<keyword evidence="1" id="KW-0472">Membrane</keyword>
<evidence type="ECO:0000313" key="3">
    <source>
        <dbReference type="Proteomes" id="UP001497444"/>
    </source>
</evidence>
<dbReference type="PANTHER" id="PTHR31414:SF15">
    <property type="entry name" value="PLASMA MEMBRANE FUSION PROTEIN"/>
    <property type="match status" value="1"/>
</dbReference>
<dbReference type="EMBL" id="OZ020097">
    <property type="protein sequence ID" value="CAK9269393.1"/>
    <property type="molecule type" value="Genomic_DNA"/>
</dbReference>
<feature type="transmembrane region" description="Helical" evidence="1">
    <location>
        <begin position="274"/>
        <end position="294"/>
    </location>
</feature>
<dbReference type="Proteomes" id="UP001497444">
    <property type="component" value="Chromosome 2"/>
</dbReference>
<evidence type="ECO:0000313" key="2">
    <source>
        <dbReference type="EMBL" id="CAK9269393.1"/>
    </source>
</evidence>
<dbReference type="PANTHER" id="PTHR31414">
    <property type="entry name" value="TRANSMEMBRANE PROTEIN DDB_G0292058"/>
    <property type="match status" value="1"/>
</dbReference>
<keyword evidence="1" id="KW-1133">Transmembrane helix</keyword>
<organism evidence="2 3">
    <name type="scientific">Sphagnum jensenii</name>
    <dbReference type="NCBI Taxonomy" id="128206"/>
    <lineage>
        <taxon>Eukaryota</taxon>
        <taxon>Viridiplantae</taxon>
        <taxon>Streptophyta</taxon>
        <taxon>Embryophyta</taxon>
        <taxon>Bryophyta</taxon>
        <taxon>Sphagnophytina</taxon>
        <taxon>Sphagnopsida</taxon>
        <taxon>Sphagnales</taxon>
        <taxon>Sphagnaceae</taxon>
        <taxon>Sphagnum</taxon>
    </lineage>
</organism>